<feature type="domain" description="F-box" evidence="1">
    <location>
        <begin position="77"/>
        <end position="117"/>
    </location>
</feature>
<accession>A0A226EWW8</accession>
<organism evidence="2 3">
    <name type="scientific">Folsomia candida</name>
    <name type="common">Springtail</name>
    <dbReference type="NCBI Taxonomy" id="158441"/>
    <lineage>
        <taxon>Eukaryota</taxon>
        <taxon>Metazoa</taxon>
        <taxon>Ecdysozoa</taxon>
        <taxon>Arthropoda</taxon>
        <taxon>Hexapoda</taxon>
        <taxon>Collembola</taxon>
        <taxon>Entomobryomorpha</taxon>
        <taxon>Isotomoidea</taxon>
        <taxon>Isotomidae</taxon>
        <taxon>Proisotominae</taxon>
        <taxon>Folsomia</taxon>
    </lineage>
</organism>
<evidence type="ECO:0000313" key="3">
    <source>
        <dbReference type="Proteomes" id="UP000198287"/>
    </source>
</evidence>
<evidence type="ECO:0000313" key="2">
    <source>
        <dbReference type="EMBL" id="OXA62103.1"/>
    </source>
</evidence>
<dbReference type="AlphaFoldDB" id="A0A226EWW8"/>
<keyword evidence="3" id="KW-1185">Reference proteome</keyword>
<reference evidence="2 3" key="1">
    <citation type="submission" date="2015-12" db="EMBL/GenBank/DDBJ databases">
        <title>The genome of Folsomia candida.</title>
        <authorList>
            <person name="Faddeeva A."/>
            <person name="Derks M.F."/>
            <person name="Anvar Y."/>
            <person name="Smit S."/>
            <person name="Van Straalen N."/>
            <person name="Roelofs D."/>
        </authorList>
    </citation>
    <scope>NUCLEOTIDE SEQUENCE [LARGE SCALE GENOMIC DNA]</scope>
    <source>
        <strain evidence="2 3">VU population</strain>
        <tissue evidence="2">Whole body</tissue>
    </source>
</reference>
<comment type="caution">
    <text evidence="2">The sequence shown here is derived from an EMBL/GenBank/DDBJ whole genome shotgun (WGS) entry which is preliminary data.</text>
</comment>
<protein>
    <recommendedName>
        <fullName evidence="1">F-box domain-containing protein</fullName>
    </recommendedName>
</protein>
<dbReference type="PROSITE" id="PS50181">
    <property type="entry name" value="FBOX"/>
    <property type="match status" value="1"/>
</dbReference>
<gene>
    <name evidence="2" type="ORF">Fcan01_02457</name>
</gene>
<sequence>MEPSSSFHNVVSQASHLVEQVLQDHISDPEQMTQSLKRLETTGKRLLKWGLGHGSQKIGAAGDCGEWSKDEKMPTCKIKILMLPAKIRHSIWSRLDNKDILNLRSVSQQMRTEIDHEFGLPIVLNTENDSIYLMQNITTRSCFVTRLDNLLHFNFLPSPNKLKYLRFHHTVKLTAGELDLILRKFPCLWTVSFFNQNQLHEYRDNKMQLVVPTDSMLFMNMLLQKNNIFGIDLKYNNITTDVEWKLEFYPSPKIAACKVGYVHVEMSSHPMQLQGDVLAYLGEQRNLYELKTELVGINWNCYFDVIRQNLKTLTGLYLLSLKCTVDEPFDCKTLEGCENLKFFSIGGENSFVNTNIGGFPYISIIRTTRLTSLQKLRTCCMGKVYLTKNEFSDLKCNSKILIRISQSMIDQKEVEEMKLGFNLNYSESFETNDGEEGDNVEYVVFDKTDVKSFNPTMGLNPALIKGLLITTWLAFC</sequence>
<dbReference type="InterPro" id="IPR001810">
    <property type="entry name" value="F-box_dom"/>
</dbReference>
<dbReference type="Proteomes" id="UP000198287">
    <property type="component" value="Unassembled WGS sequence"/>
</dbReference>
<evidence type="ECO:0000259" key="1">
    <source>
        <dbReference type="PROSITE" id="PS50181"/>
    </source>
</evidence>
<proteinExistence type="predicted"/>
<dbReference type="EMBL" id="LNIX01000001">
    <property type="protein sequence ID" value="OXA62103.1"/>
    <property type="molecule type" value="Genomic_DNA"/>
</dbReference>
<name>A0A226EWW8_FOLCA</name>